<evidence type="ECO:0000256" key="1">
    <source>
        <dbReference type="ARBA" id="ARBA00004123"/>
    </source>
</evidence>
<sequence>MSVSEDSVDGELGSGSSDSGVGELTNSLADLSFSHQDIPSPPDSPVTSLRPSTDNHRGHDATVDTDEPRDHEVLEQRRRQLSISSDDTGSGSGSGSVPNGESSDLPRGERVDILRELLETYLSDNYLTRDIFLLKHFRRSREGWISLKFLAAYKRIRRTSGNVKEVVEAAKSSKLLEVNVEGTKVRRTAPLPPCIEDYIPTRTALLADLPTTLHSLAGLAEFLTPYGSVVSMQLLRPGMTLPDHLHETVINFPQVRDQWCALVEFDEISAAQLVTEAVSKEGQQQQQQHGWPGWALELVLPWRNGKTLDLTEANSSSSRQWCRSCPSSGYSSPCLTPEQSPRTVSRRTTLPNSLRLTKRERLALDRTHIPTTSCFCHICHHLSHSHHSHLSCTSPGQSRRMYQSGPVSPRRQCHDKLTEANRSINWRAPFP</sequence>
<feature type="region of interest" description="Disordered" evidence="5">
    <location>
        <begin position="393"/>
        <end position="414"/>
    </location>
</feature>
<dbReference type="InterPro" id="IPR036388">
    <property type="entry name" value="WH-like_DNA-bd_sf"/>
</dbReference>
<feature type="compositionally biased region" description="Basic and acidic residues" evidence="5">
    <location>
        <begin position="53"/>
        <end position="78"/>
    </location>
</feature>
<keyword evidence="3" id="KW-0539">Nucleus</keyword>
<evidence type="ECO:0000256" key="4">
    <source>
        <dbReference type="PROSITE-ProRule" id="PRU00332"/>
    </source>
</evidence>
<dbReference type="Proteomes" id="UP001286313">
    <property type="component" value="Unassembled WGS sequence"/>
</dbReference>
<proteinExistence type="predicted"/>
<feature type="compositionally biased region" description="Low complexity" evidence="5">
    <location>
        <begin position="10"/>
        <end position="24"/>
    </location>
</feature>
<dbReference type="InterPro" id="IPR002344">
    <property type="entry name" value="Lupus_La"/>
</dbReference>
<dbReference type="InterPro" id="IPR036390">
    <property type="entry name" value="WH_DNA-bd_sf"/>
</dbReference>
<name>A0AAE1BN13_PETCI</name>
<dbReference type="PRINTS" id="PR00302">
    <property type="entry name" value="LUPUSLA"/>
</dbReference>
<dbReference type="SMART" id="SM00715">
    <property type="entry name" value="LA"/>
    <property type="match status" value="1"/>
</dbReference>
<feature type="compositionally biased region" description="Polar residues" evidence="5">
    <location>
        <begin position="25"/>
        <end position="37"/>
    </location>
</feature>
<dbReference type="GO" id="GO:0005634">
    <property type="term" value="C:nucleus"/>
    <property type="evidence" value="ECO:0007669"/>
    <property type="project" value="UniProtKB-SubCell"/>
</dbReference>
<evidence type="ECO:0000313" key="8">
    <source>
        <dbReference type="Proteomes" id="UP001286313"/>
    </source>
</evidence>
<dbReference type="PANTHER" id="PTHR22792">
    <property type="entry name" value="LUPUS LA PROTEIN-RELATED"/>
    <property type="match status" value="1"/>
</dbReference>
<comment type="subcellular location">
    <subcellularLocation>
        <location evidence="1">Nucleus</location>
    </subcellularLocation>
</comment>
<dbReference type="Gene3D" id="1.10.10.10">
    <property type="entry name" value="Winged helix-like DNA-binding domain superfamily/Winged helix DNA-binding domain"/>
    <property type="match status" value="1"/>
</dbReference>
<dbReference type="EMBL" id="JAWQEG010006961">
    <property type="protein sequence ID" value="KAK3853443.1"/>
    <property type="molecule type" value="Genomic_DNA"/>
</dbReference>
<comment type="caution">
    <text evidence="7">The sequence shown here is derived from an EMBL/GenBank/DDBJ whole genome shotgun (WGS) entry which is preliminary data.</text>
</comment>
<evidence type="ECO:0000256" key="2">
    <source>
        <dbReference type="ARBA" id="ARBA00022884"/>
    </source>
</evidence>
<accession>A0AAE1BN13</accession>
<dbReference type="SUPFAM" id="SSF46785">
    <property type="entry name" value="Winged helix' DNA-binding domain"/>
    <property type="match status" value="1"/>
</dbReference>
<reference evidence="7" key="1">
    <citation type="submission" date="2023-10" db="EMBL/GenBank/DDBJ databases">
        <title>Genome assemblies of two species of porcelain crab, Petrolisthes cinctipes and Petrolisthes manimaculis (Anomura: Porcellanidae).</title>
        <authorList>
            <person name="Angst P."/>
        </authorList>
    </citation>
    <scope>NUCLEOTIDE SEQUENCE</scope>
    <source>
        <strain evidence="7">PB745_01</strain>
        <tissue evidence="7">Gill</tissue>
    </source>
</reference>
<dbReference type="PANTHER" id="PTHR22792:SF140">
    <property type="entry name" value="ACHILLES, ISOFORM A"/>
    <property type="match status" value="1"/>
</dbReference>
<feature type="region of interest" description="Disordered" evidence="5">
    <location>
        <begin position="1"/>
        <end position="107"/>
    </location>
</feature>
<dbReference type="AlphaFoldDB" id="A0AAE1BN13"/>
<dbReference type="InterPro" id="IPR045180">
    <property type="entry name" value="La_dom_prot"/>
</dbReference>
<keyword evidence="2 4" id="KW-0694">RNA-binding</keyword>
<dbReference type="PROSITE" id="PS50961">
    <property type="entry name" value="HTH_LA"/>
    <property type="match status" value="1"/>
</dbReference>
<evidence type="ECO:0000259" key="6">
    <source>
        <dbReference type="PROSITE" id="PS50961"/>
    </source>
</evidence>
<dbReference type="GO" id="GO:0006396">
    <property type="term" value="P:RNA processing"/>
    <property type="evidence" value="ECO:0007669"/>
    <property type="project" value="InterPro"/>
</dbReference>
<gene>
    <name evidence="7" type="ORF">Pcinc_040021</name>
</gene>
<dbReference type="Pfam" id="PF05383">
    <property type="entry name" value="La"/>
    <property type="match status" value="1"/>
</dbReference>
<dbReference type="InterPro" id="IPR006630">
    <property type="entry name" value="La_HTH"/>
</dbReference>
<evidence type="ECO:0000313" key="7">
    <source>
        <dbReference type="EMBL" id="KAK3853443.1"/>
    </source>
</evidence>
<protein>
    <recommendedName>
        <fullName evidence="6">HTH La-type RNA-binding domain-containing protein</fullName>
    </recommendedName>
</protein>
<dbReference type="GO" id="GO:0003729">
    <property type="term" value="F:mRNA binding"/>
    <property type="evidence" value="ECO:0007669"/>
    <property type="project" value="TreeGrafter"/>
</dbReference>
<feature type="region of interest" description="Disordered" evidence="5">
    <location>
        <begin position="324"/>
        <end position="347"/>
    </location>
</feature>
<feature type="compositionally biased region" description="Low complexity" evidence="5">
    <location>
        <begin position="82"/>
        <end position="103"/>
    </location>
</feature>
<organism evidence="7 8">
    <name type="scientific">Petrolisthes cinctipes</name>
    <name type="common">Flat porcelain crab</name>
    <dbReference type="NCBI Taxonomy" id="88211"/>
    <lineage>
        <taxon>Eukaryota</taxon>
        <taxon>Metazoa</taxon>
        <taxon>Ecdysozoa</taxon>
        <taxon>Arthropoda</taxon>
        <taxon>Crustacea</taxon>
        <taxon>Multicrustacea</taxon>
        <taxon>Malacostraca</taxon>
        <taxon>Eumalacostraca</taxon>
        <taxon>Eucarida</taxon>
        <taxon>Decapoda</taxon>
        <taxon>Pleocyemata</taxon>
        <taxon>Anomura</taxon>
        <taxon>Galatheoidea</taxon>
        <taxon>Porcellanidae</taxon>
        <taxon>Petrolisthes</taxon>
    </lineage>
</organism>
<keyword evidence="8" id="KW-1185">Reference proteome</keyword>
<feature type="domain" description="HTH La-type RNA-binding" evidence="6">
    <location>
        <begin position="104"/>
        <end position="195"/>
    </location>
</feature>
<evidence type="ECO:0000256" key="3">
    <source>
        <dbReference type="ARBA" id="ARBA00023242"/>
    </source>
</evidence>
<dbReference type="GO" id="GO:1990904">
    <property type="term" value="C:ribonucleoprotein complex"/>
    <property type="evidence" value="ECO:0007669"/>
    <property type="project" value="InterPro"/>
</dbReference>
<evidence type="ECO:0000256" key="5">
    <source>
        <dbReference type="SAM" id="MobiDB-lite"/>
    </source>
</evidence>